<evidence type="ECO:0000256" key="1">
    <source>
        <dbReference type="SAM" id="SignalP"/>
    </source>
</evidence>
<feature type="chain" id="PRO_5035924408" evidence="1">
    <location>
        <begin position="23"/>
        <end position="155"/>
    </location>
</feature>
<comment type="caution">
    <text evidence="2">The sequence shown here is derived from an EMBL/GenBank/DDBJ whole genome shotgun (WGS) entry which is preliminary data.</text>
</comment>
<sequence length="155" mass="17367">MGVAVRSTGFVWFAMFWPPWEAMSQVCCWPVAVKETEGEEDLLKWGGAPLVSVKAEWVGACEGERGVVAEGLWRLRRRWVAGSVGLEGTSLLGGGAERKDRGKRGRSGKQRRWEAYVQRVGLFGRLRGRRKAKGKRLESGRRECWCRGRVSVGLC</sequence>
<evidence type="ECO:0000313" key="3">
    <source>
        <dbReference type="Proteomes" id="UP000807159"/>
    </source>
</evidence>
<protein>
    <submittedName>
        <fullName evidence="2">Uncharacterized protein</fullName>
    </submittedName>
</protein>
<proteinExistence type="predicted"/>
<reference evidence="2" key="1">
    <citation type="journal article" date="2021" name="J. Hered.">
        <title>Genome Assembly of Salicaceae Populus deltoides (Eastern Cottonwood) I-69 Based on Nanopore Sequencing and Hi-C Technologies.</title>
        <authorList>
            <person name="Bai S."/>
            <person name="Wu H."/>
            <person name="Zhang J."/>
            <person name="Pan Z."/>
            <person name="Zhao W."/>
            <person name="Li Z."/>
            <person name="Tong C."/>
        </authorList>
    </citation>
    <scope>NUCLEOTIDE SEQUENCE</scope>
    <source>
        <tissue evidence="2">Leaf</tissue>
    </source>
</reference>
<organism evidence="2 3">
    <name type="scientific">Populus deltoides</name>
    <name type="common">Eastern poplar</name>
    <name type="synonym">Eastern cottonwood</name>
    <dbReference type="NCBI Taxonomy" id="3696"/>
    <lineage>
        <taxon>Eukaryota</taxon>
        <taxon>Viridiplantae</taxon>
        <taxon>Streptophyta</taxon>
        <taxon>Embryophyta</taxon>
        <taxon>Tracheophyta</taxon>
        <taxon>Spermatophyta</taxon>
        <taxon>Magnoliopsida</taxon>
        <taxon>eudicotyledons</taxon>
        <taxon>Gunneridae</taxon>
        <taxon>Pentapetalae</taxon>
        <taxon>rosids</taxon>
        <taxon>fabids</taxon>
        <taxon>Malpighiales</taxon>
        <taxon>Salicaceae</taxon>
        <taxon>Saliceae</taxon>
        <taxon>Populus</taxon>
    </lineage>
</organism>
<dbReference type="AlphaFoldDB" id="A0A8T2X8G1"/>
<accession>A0A8T2X8G1</accession>
<evidence type="ECO:0000313" key="2">
    <source>
        <dbReference type="EMBL" id="KAH8489849.1"/>
    </source>
</evidence>
<name>A0A8T2X8G1_POPDE</name>
<dbReference type="EMBL" id="JACEGQ020000014">
    <property type="protein sequence ID" value="KAH8489849.1"/>
    <property type="molecule type" value="Genomic_DNA"/>
</dbReference>
<keyword evidence="1" id="KW-0732">Signal</keyword>
<feature type="signal peptide" evidence="1">
    <location>
        <begin position="1"/>
        <end position="22"/>
    </location>
</feature>
<gene>
    <name evidence="2" type="ORF">H0E87_025172</name>
</gene>
<dbReference type="Proteomes" id="UP000807159">
    <property type="component" value="Chromosome 14"/>
</dbReference>
<keyword evidence="3" id="KW-1185">Reference proteome</keyword>